<feature type="transmembrane region" description="Helical" evidence="2">
    <location>
        <begin position="49"/>
        <end position="70"/>
    </location>
</feature>
<accession>A0A430FPY6</accession>
<evidence type="ECO:0000313" key="4">
    <source>
        <dbReference type="Proteomes" id="UP000287609"/>
    </source>
</evidence>
<feature type="compositionally biased region" description="Polar residues" evidence="1">
    <location>
        <begin position="1"/>
        <end position="13"/>
    </location>
</feature>
<evidence type="ECO:0000256" key="1">
    <source>
        <dbReference type="SAM" id="MobiDB-lite"/>
    </source>
</evidence>
<protein>
    <recommendedName>
        <fullName evidence="5">DUF3267 domain-containing protein</fullName>
    </recommendedName>
</protein>
<dbReference type="EMBL" id="QXGM01000002">
    <property type="protein sequence ID" value="RSX54897.1"/>
    <property type="molecule type" value="Genomic_DNA"/>
</dbReference>
<keyword evidence="2" id="KW-1133">Transmembrane helix</keyword>
<keyword evidence="2" id="KW-0812">Transmembrane</keyword>
<evidence type="ECO:0000313" key="3">
    <source>
        <dbReference type="EMBL" id="RSX54897.1"/>
    </source>
</evidence>
<feature type="transmembrane region" description="Helical" evidence="2">
    <location>
        <begin position="134"/>
        <end position="153"/>
    </location>
</feature>
<proteinExistence type="predicted"/>
<dbReference type="RefSeq" id="WP_125963580.1">
    <property type="nucleotide sequence ID" value="NZ_QXGM01000002.1"/>
</dbReference>
<gene>
    <name evidence="3" type="ORF">D2E26_0951</name>
</gene>
<reference evidence="3 4" key="1">
    <citation type="submission" date="2018-09" db="EMBL/GenBank/DDBJ databases">
        <title>Characterization of the phylogenetic diversity of five novel species belonging to the genus Bifidobacterium.</title>
        <authorList>
            <person name="Lugli G.A."/>
            <person name="Duranti S."/>
            <person name="Milani C."/>
        </authorList>
    </citation>
    <scope>NUCLEOTIDE SEQUENCE [LARGE SCALE GENOMIC DNA]</scope>
    <source>
        <strain evidence="3 4">2036B</strain>
    </source>
</reference>
<dbReference type="Proteomes" id="UP000287609">
    <property type="component" value="Unassembled WGS sequence"/>
</dbReference>
<feature type="region of interest" description="Disordered" evidence="1">
    <location>
        <begin position="1"/>
        <end position="26"/>
    </location>
</feature>
<sequence length="200" mass="21837">MNTTMQGCEQSMQARHPRRSHGNRSQCVSKVSSSSQYLRSPLLRVIPKIVVACFAPFIPVYVLAAIQAIWIGANGIVTGFVIFALCASLAMFFHELMHAVVLCHDIGSAAIQVKMHLFCVQIQRDKPQTSGDELLCAVLGPLAGVLTAVIGIACTGAPWFWLLIIQQALCLMPFCDDGMVALSSIATMLLARRQQLHQEK</sequence>
<feature type="transmembrane region" description="Helical" evidence="2">
    <location>
        <begin position="76"/>
        <end position="93"/>
    </location>
</feature>
<keyword evidence="4" id="KW-1185">Reference proteome</keyword>
<comment type="caution">
    <text evidence="3">The sequence shown here is derived from an EMBL/GenBank/DDBJ whole genome shotgun (WGS) entry which is preliminary data.</text>
</comment>
<name>A0A430FPY6_9BIFI</name>
<evidence type="ECO:0008006" key="5">
    <source>
        <dbReference type="Google" id="ProtNLM"/>
    </source>
</evidence>
<dbReference type="AlphaFoldDB" id="A0A430FPY6"/>
<organism evidence="3 4">
    <name type="scientific">Bifidobacterium dolichotidis</name>
    <dbReference type="NCBI Taxonomy" id="2306976"/>
    <lineage>
        <taxon>Bacteria</taxon>
        <taxon>Bacillati</taxon>
        <taxon>Actinomycetota</taxon>
        <taxon>Actinomycetes</taxon>
        <taxon>Bifidobacteriales</taxon>
        <taxon>Bifidobacteriaceae</taxon>
        <taxon>Bifidobacterium</taxon>
    </lineage>
</organism>
<keyword evidence="2" id="KW-0472">Membrane</keyword>
<evidence type="ECO:0000256" key="2">
    <source>
        <dbReference type="SAM" id="Phobius"/>
    </source>
</evidence>